<accession>A0ABV8G2T5</accession>
<dbReference type="CDD" id="cd00093">
    <property type="entry name" value="HTH_XRE"/>
    <property type="match status" value="1"/>
</dbReference>
<name>A0ABV8G2T5_9ACTN</name>
<dbReference type="SUPFAM" id="SSF47413">
    <property type="entry name" value="lambda repressor-like DNA-binding domains"/>
    <property type="match status" value="1"/>
</dbReference>
<keyword evidence="3" id="KW-1185">Reference proteome</keyword>
<dbReference type="EMBL" id="JBHSBI010000002">
    <property type="protein sequence ID" value="MFC4006687.1"/>
    <property type="molecule type" value="Genomic_DNA"/>
</dbReference>
<dbReference type="InterPro" id="IPR001387">
    <property type="entry name" value="Cro/C1-type_HTH"/>
</dbReference>
<organism evidence="2 3">
    <name type="scientific">Nonomuraea purpurea</name>
    <dbReference type="NCBI Taxonomy" id="1849276"/>
    <lineage>
        <taxon>Bacteria</taxon>
        <taxon>Bacillati</taxon>
        <taxon>Actinomycetota</taxon>
        <taxon>Actinomycetes</taxon>
        <taxon>Streptosporangiales</taxon>
        <taxon>Streptosporangiaceae</taxon>
        <taxon>Nonomuraea</taxon>
    </lineage>
</organism>
<dbReference type="Gene3D" id="1.10.260.40">
    <property type="entry name" value="lambda repressor-like DNA-binding domains"/>
    <property type="match status" value="1"/>
</dbReference>
<comment type="caution">
    <text evidence="2">The sequence shown here is derived from an EMBL/GenBank/DDBJ whole genome shotgun (WGS) entry which is preliminary data.</text>
</comment>
<sequence length="346" mass="38882">MLRTLREIIGSTQERLAESVGVDTNTIKGWETGRRPLINASGRTLYGLRRRLTQLGAPAELVQRLDTAMDADLFIAHALDASDAAYLGSWVATRAWSDLLAWVCTDRPPPLVTKHITKPPQPLLPSADRRRFFEVLRNAAESAAGENASAMLLRRQAYYMVAWDPESEDWLLSMERRELRHHGRPGYEWTPAWPLMRSIAVARACQGDPSLLHDFIDSHLADDLRESANLNYWSYWVEETAGVAGSDQFMADDLGAWQGGVLLRHLADGLARGVPYLSLSIRASRTLVERRPTLLMENRELAARLDRRASNLLDLPVGLPPKIRRDLENVHFAAKMAAGLHRSNHD</sequence>
<gene>
    <name evidence="2" type="ORF">ACFOY2_05610</name>
</gene>
<proteinExistence type="predicted"/>
<evidence type="ECO:0000313" key="2">
    <source>
        <dbReference type="EMBL" id="MFC4006687.1"/>
    </source>
</evidence>
<feature type="domain" description="HTH cro/C1-type" evidence="1">
    <location>
        <begin position="2"/>
        <end position="35"/>
    </location>
</feature>
<dbReference type="PROSITE" id="PS50943">
    <property type="entry name" value="HTH_CROC1"/>
    <property type="match status" value="1"/>
</dbReference>
<reference evidence="3" key="1">
    <citation type="journal article" date="2019" name="Int. J. Syst. Evol. Microbiol.">
        <title>The Global Catalogue of Microorganisms (GCM) 10K type strain sequencing project: providing services to taxonomists for standard genome sequencing and annotation.</title>
        <authorList>
            <consortium name="The Broad Institute Genomics Platform"/>
            <consortium name="The Broad Institute Genome Sequencing Center for Infectious Disease"/>
            <person name="Wu L."/>
            <person name="Ma J."/>
        </authorList>
    </citation>
    <scope>NUCLEOTIDE SEQUENCE [LARGE SCALE GENOMIC DNA]</scope>
    <source>
        <strain evidence="3">TBRC 1276</strain>
    </source>
</reference>
<dbReference type="RefSeq" id="WP_379526824.1">
    <property type="nucleotide sequence ID" value="NZ_JBHSBI010000002.1"/>
</dbReference>
<dbReference type="InterPro" id="IPR010982">
    <property type="entry name" value="Lambda_DNA-bd_dom_sf"/>
</dbReference>
<protein>
    <submittedName>
        <fullName evidence="2">Helix-turn-helix transcriptional regulator</fullName>
    </submittedName>
</protein>
<evidence type="ECO:0000313" key="3">
    <source>
        <dbReference type="Proteomes" id="UP001595851"/>
    </source>
</evidence>
<evidence type="ECO:0000259" key="1">
    <source>
        <dbReference type="PROSITE" id="PS50943"/>
    </source>
</evidence>
<dbReference type="Proteomes" id="UP001595851">
    <property type="component" value="Unassembled WGS sequence"/>
</dbReference>